<organism evidence="1 2">
    <name type="scientific">Faucicola atlantae</name>
    <dbReference type="NCBI Taxonomy" id="34059"/>
    <lineage>
        <taxon>Bacteria</taxon>
        <taxon>Pseudomonadati</taxon>
        <taxon>Pseudomonadota</taxon>
        <taxon>Gammaproteobacteria</taxon>
        <taxon>Moraxellales</taxon>
        <taxon>Moraxellaceae</taxon>
        <taxon>Faucicola</taxon>
    </lineage>
</organism>
<name>A0A378Q536_9GAMM</name>
<evidence type="ECO:0000313" key="1">
    <source>
        <dbReference type="EMBL" id="STY95911.1"/>
    </source>
</evidence>
<sequence length="72" mass="8827">MFLKDFFMSNNKNTAKTHRYREKRQTKRFVIDFYMDDERQAKIHEWLKSQPNSKEVVLQSLAQTMEAENERI</sequence>
<dbReference type="EMBL" id="UGQA01000001">
    <property type="protein sequence ID" value="STY95911.1"/>
    <property type="molecule type" value="Genomic_DNA"/>
</dbReference>
<gene>
    <name evidence="1" type="ORF">NCTC11091_01717</name>
</gene>
<dbReference type="Proteomes" id="UP000255193">
    <property type="component" value="Unassembled WGS sequence"/>
</dbReference>
<accession>A0A378Q536</accession>
<protein>
    <submittedName>
        <fullName evidence="1">Uncharacterized protein</fullName>
    </submittedName>
</protein>
<dbReference type="AlphaFoldDB" id="A0A378Q536"/>
<evidence type="ECO:0000313" key="2">
    <source>
        <dbReference type="Proteomes" id="UP000255193"/>
    </source>
</evidence>
<reference evidence="1 2" key="1">
    <citation type="submission" date="2018-06" db="EMBL/GenBank/DDBJ databases">
        <authorList>
            <consortium name="Pathogen Informatics"/>
            <person name="Doyle S."/>
        </authorList>
    </citation>
    <scope>NUCLEOTIDE SEQUENCE [LARGE SCALE GENOMIC DNA]</scope>
    <source>
        <strain evidence="1 2">NCTC11091</strain>
    </source>
</reference>
<proteinExistence type="predicted"/>